<dbReference type="RefSeq" id="WP_249309054.1">
    <property type="nucleotide sequence ID" value="NZ_JACRSZ010000012.1"/>
</dbReference>
<evidence type="ECO:0000313" key="2">
    <source>
        <dbReference type="Proteomes" id="UP000657421"/>
    </source>
</evidence>
<comment type="caution">
    <text evidence="1">The sequence shown here is derived from an EMBL/GenBank/DDBJ whole genome shotgun (WGS) entry which is preliminary data.</text>
</comment>
<evidence type="ECO:0008006" key="3">
    <source>
        <dbReference type="Google" id="ProtNLM"/>
    </source>
</evidence>
<name>A0ABR7NBH9_9FIRM</name>
<keyword evidence="2" id="KW-1185">Reference proteome</keyword>
<protein>
    <recommendedName>
        <fullName evidence="3">N-acetyltransferase domain-containing protein</fullName>
    </recommendedName>
</protein>
<sequence length="196" mass="22722">MPDTNLQLTSLSAELLEPALEICETCIGKNLYTKEILLKAITDPKQKFLLLVTSENKPVAYFYFRLIEIEEAEKLAKISLSKLKNLTGKEKPLFGNMQSIGIIPEYRNRRLSNYLVEQCLQWLIEKTEADIVIGVCWKPGGKVPMEKTLKRYEFSHLADVRRLWYDRVDLICPVCRGRCECDAAIYYKRLERNVAQ</sequence>
<evidence type="ECO:0000313" key="1">
    <source>
        <dbReference type="EMBL" id="MBC8573759.1"/>
    </source>
</evidence>
<dbReference type="InterPro" id="IPR016181">
    <property type="entry name" value="Acyl_CoA_acyltransferase"/>
</dbReference>
<dbReference type="Proteomes" id="UP000657421">
    <property type="component" value="Unassembled WGS sequence"/>
</dbReference>
<accession>A0ABR7NBH9</accession>
<proteinExistence type="predicted"/>
<gene>
    <name evidence="1" type="ORF">H8716_11795</name>
</gene>
<organism evidence="1 2">
    <name type="scientific">Jingyaoa shaoxingensis</name>
    <dbReference type="NCBI Taxonomy" id="2763671"/>
    <lineage>
        <taxon>Bacteria</taxon>
        <taxon>Bacillati</taxon>
        <taxon>Bacillota</taxon>
        <taxon>Clostridia</taxon>
        <taxon>Lachnospirales</taxon>
        <taxon>Lachnospiraceae</taxon>
        <taxon>Jingyaoa</taxon>
    </lineage>
</organism>
<dbReference type="EMBL" id="JACRSZ010000012">
    <property type="protein sequence ID" value="MBC8573759.1"/>
    <property type="molecule type" value="Genomic_DNA"/>
</dbReference>
<dbReference type="SUPFAM" id="SSF55729">
    <property type="entry name" value="Acyl-CoA N-acyltransferases (Nat)"/>
    <property type="match status" value="1"/>
</dbReference>
<dbReference type="Gene3D" id="3.40.630.30">
    <property type="match status" value="1"/>
</dbReference>
<reference evidence="1 2" key="1">
    <citation type="submission" date="2020-08" db="EMBL/GenBank/DDBJ databases">
        <title>Genome public.</title>
        <authorList>
            <person name="Liu C."/>
            <person name="Sun Q."/>
        </authorList>
    </citation>
    <scope>NUCLEOTIDE SEQUENCE [LARGE SCALE GENOMIC DNA]</scope>
    <source>
        <strain evidence="1 2">NSJ-46</strain>
    </source>
</reference>